<protein>
    <recommendedName>
        <fullName evidence="4">DNA-directed DNA polymerase</fullName>
        <ecNumber evidence="4">2.7.7.7</ecNumber>
    </recommendedName>
</protein>
<dbReference type="InterPro" id="IPR043128">
    <property type="entry name" value="Rev_trsase/Diguanyl_cyclase"/>
</dbReference>
<dbReference type="Pfam" id="PF11799">
    <property type="entry name" value="IMS_C"/>
    <property type="match status" value="1"/>
</dbReference>
<dbReference type="GO" id="GO:0009432">
    <property type="term" value="P:SOS response"/>
    <property type="evidence" value="ECO:0007669"/>
    <property type="project" value="UniProtKB-KW"/>
</dbReference>
<comment type="caution">
    <text evidence="12">The sequence shown here is derived from an EMBL/GenBank/DDBJ whole genome shotgun (WGS) entry which is preliminary data.</text>
</comment>
<dbReference type="GO" id="GO:0042276">
    <property type="term" value="P:error-prone translesion synthesis"/>
    <property type="evidence" value="ECO:0007669"/>
    <property type="project" value="TreeGrafter"/>
</dbReference>
<dbReference type="Gene3D" id="3.30.70.270">
    <property type="match status" value="1"/>
</dbReference>
<keyword evidence="8" id="KW-0742">SOS response</keyword>
<dbReference type="Gene3D" id="1.10.150.20">
    <property type="entry name" value="5' to 3' exonuclease, C-terminal subdomain"/>
    <property type="match status" value="1"/>
</dbReference>
<comment type="function">
    <text evidence="9">Poorly processive, error-prone DNA polymerase involved in untargeted mutagenesis. Copies undamaged DNA at stalled replication forks, which arise in vivo from mismatched or misaligned primer ends. These misaligned primers can be extended by PolIV. Exhibits no 3'-5' exonuclease (proofreading) activity. May be involved in translesional synthesis, in conjunction with the beta clamp from PolIII.</text>
</comment>
<dbReference type="SUPFAM" id="SSF56672">
    <property type="entry name" value="DNA/RNA polymerases"/>
    <property type="match status" value="1"/>
</dbReference>
<dbReference type="GO" id="GO:0005829">
    <property type="term" value="C:cytosol"/>
    <property type="evidence" value="ECO:0007669"/>
    <property type="project" value="TreeGrafter"/>
</dbReference>
<dbReference type="CDD" id="cd01700">
    <property type="entry name" value="PolY_Pol_V_umuC"/>
    <property type="match status" value="1"/>
</dbReference>
<proteinExistence type="inferred from homology"/>
<dbReference type="Pfam" id="PF00817">
    <property type="entry name" value="IMS"/>
    <property type="match status" value="1"/>
</dbReference>
<dbReference type="InterPro" id="IPR050116">
    <property type="entry name" value="DNA_polymerase-Y"/>
</dbReference>
<dbReference type="PANTHER" id="PTHR11076">
    <property type="entry name" value="DNA REPAIR POLYMERASE UMUC / TRANSFERASE FAMILY MEMBER"/>
    <property type="match status" value="1"/>
</dbReference>
<dbReference type="GO" id="GO:0006281">
    <property type="term" value="P:DNA repair"/>
    <property type="evidence" value="ECO:0007669"/>
    <property type="project" value="UniProtKB-KW"/>
</dbReference>
<dbReference type="RefSeq" id="WP_169594683.1">
    <property type="nucleotide sequence ID" value="NZ_JABBGK010000005.1"/>
</dbReference>
<evidence type="ECO:0000313" key="13">
    <source>
        <dbReference type="Proteomes" id="UP000541470"/>
    </source>
</evidence>
<dbReference type="AlphaFoldDB" id="A0A7Y0AZA1"/>
<dbReference type="Proteomes" id="UP000541470">
    <property type="component" value="Unassembled WGS sequence"/>
</dbReference>
<evidence type="ECO:0000259" key="11">
    <source>
        <dbReference type="PROSITE" id="PS50173"/>
    </source>
</evidence>
<evidence type="ECO:0000256" key="6">
    <source>
        <dbReference type="ARBA" id="ARBA00023199"/>
    </source>
</evidence>
<dbReference type="EC" id="2.7.7.7" evidence="4"/>
<organism evidence="12 13">
    <name type="scientific">Rhizobium terricola</name>
    <dbReference type="NCBI Taxonomy" id="2728849"/>
    <lineage>
        <taxon>Bacteria</taxon>
        <taxon>Pseudomonadati</taxon>
        <taxon>Pseudomonadota</taxon>
        <taxon>Alphaproteobacteria</taxon>
        <taxon>Hyphomicrobiales</taxon>
        <taxon>Rhizobiaceae</taxon>
        <taxon>Rhizobium/Agrobacterium group</taxon>
        <taxon>Rhizobium</taxon>
    </lineage>
</organism>
<evidence type="ECO:0000256" key="10">
    <source>
        <dbReference type="ARBA" id="ARBA00049244"/>
    </source>
</evidence>
<dbReference type="PANTHER" id="PTHR11076:SF34">
    <property type="entry name" value="PROTEIN UMUC"/>
    <property type="match status" value="1"/>
</dbReference>
<comment type="catalytic activity">
    <reaction evidence="10">
        <text>DNA(n) + a 2'-deoxyribonucleoside 5'-triphosphate = DNA(n+1) + diphosphate</text>
        <dbReference type="Rhea" id="RHEA:22508"/>
        <dbReference type="Rhea" id="RHEA-COMP:17339"/>
        <dbReference type="Rhea" id="RHEA-COMP:17340"/>
        <dbReference type="ChEBI" id="CHEBI:33019"/>
        <dbReference type="ChEBI" id="CHEBI:61560"/>
        <dbReference type="ChEBI" id="CHEBI:173112"/>
        <dbReference type="EC" id="2.7.7.7"/>
    </reaction>
</comment>
<dbReference type="GO" id="GO:0003684">
    <property type="term" value="F:damaged DNA binding"/>
    <property type="evidence" value="ECO:0007669"/>
    <property type="project" value="InterPro"/>
</dbReference>
<comment type="subunit">
    <text evidence="3">Monomer.</text>
</comment>
<reference evidence="12 13" key="1">
    <citation type="submission" date="2020-04" db="EMBL/GenBank/DDBJ databases">
        <title>Rhizobium sp. S-51 isolated from soil.</title>
        <authorList>
            <person name="Dahal R.H."/>
        </authorList>
    </citation>
    <scope>NUCLEOTIDE SEQUENCE [LARGE SCALE GENOMIC DNA]</scope>
    <source>
        <strain evidence="12 13">S-51</strain>
    </source>
</reference>
<dbReference type="InterPro" id="IPR025188">
    <property type="entry name" value="DUF4113"/>
</dbReference>
<name>A0A7Y0AZA1_9HYPH</name>
<keyword evidence="5" id="KW-0227">DNA damage</keyword>
<keyword evidence="6" id="KW-0741">SOS mutagenesis</keyword>
<evidence type="ECO:0000256" key="5">
    <source>
        <dbReference type="ARBA" id="ARBA00022763"/>
    </source>
</evidence>
<dbReference type="InterPro" id="IPR017961">
    <property type="entry name" value="DNA_pol_Y-fam_little_finger"/>
</dbReference>
<evidence type="ECO:0000256" key="4">
    <source>
        <dbReference type="ARBA" id="ARBA00012417"/>
    </source>
</evidence>
<evidence type="ECO:0000256" key="8">
    <source>
        <dbReference type="ARBA" id="ARBA00023236"/>
    </source>
</evidence>
<keyword evidence="13" id="KW-1185">Reference proteome</keyword>
<comment type="similarity">
    <text evidence="2">Belongs to the DNA polymerase type-Y family.</text>
</comment>
<dbReference type="PROSITE" id="PS50173">
    <property type="entry name" value="UMUC"/>
    <property type="match status" value="1"/>
</dbReference>
<evidence type="ECO:0000256" key="3">
    <source>
        <dbReference type="ARBA" id="ARBA00011245"/>
    </source>
</evidence>
<sequence length="433" mass="47627">MTSFALIDGNSFYCSCERVFDPALAKRPVIVLSNNDGCAVARTAEAKALGIGMGEPYFKIRDLCRDNDVAVYSSNYTLYGDMSARLNAIYRQWSPDVEVYSIDESFLDMTDIRPADRVAFGGDLRSTVQQWTGIPTCVGIGPSKTLAKFANHVAKKNPELGGVCDLTDAAVRQRWLDRVEVGEVWGVGSASERKLFGLGIETAGDLARVDARLARNLLSVVGERTVLELQGISCLPLEDVPPQRKGCAVTRSFGTPVTDLAGMLEAVAAYAMRAGEKLRRHGLEATHMAVFMHTSRFNSKDKPHSAQTTVHFPEASNDTFDLIRAAQSGARKIFRDGHRYAKAGIIMNDLVRAASQPRPLFDARDRDQSERLMTALDAVNGKFGRGSLIPASAGIKRDWQTKFDRRSPRYTTNIKELPVAVAREKTRRSEGFG</sequence>
<evidence type="ECO:0000256" key="2">
    <source>
        <dbReference type="ARBA" id="ARBA00010945"/>
    </source>
</evidence>
<comment type="cofactor">
    <cofactor evidence="1">
        <name>Mg(2+)</name>
        <dbReference type="ChEBI" id="CHEBI:18420"/>
    </cofactor>
</comment>
<dbReference type="InterPro" id="IPR043502">
    <property type="entry name" value="DNA/RNA_pol_sf"/>
</dbReference>
<evidence type="ECO:0000313" key="12">
    <source>
        <dbReference type="EMBL" id="NML76256.1"/>
    </source>
</evidence>
<keyword evidence="7" id="KW-0234">DNA repair</keyword>
<dbReference type="Pfam" id="PF13438">
    <property type="entry name" value="DUF4113"/>
    <property type="match status" value="1"/>
</dbReference>
<evidence type="ECO:0000256" key="7">
    <source>
        <dbReference type="ARBA" id="ARBA00023204"/>
    </source>
</evidence>
<evidence type="ECO:0000256" key="9">
    <source>
        <dbReference type="ARBA" id="ARBA00025589"/>
    </source>
</evidence>
<dbReference type="GO" id="GO:0003887">
    <property type="term" value="F:DNA-directed DNA polymerase activity"/>
    <property type="evidence" value="ECO:0007669"/>
    <property type="project" value="TreeGrafter"/>
</dbReference>
<dbReference type="Gene3D" id="3.40.1170.60">
    <property type="match status" value="1"/>
</dbReference>
<gene>
    <name evidence="12" type="ORF">HHL25_19155</name>
</gene>
<dbReference type="InterPro" id="IPR001126">
    <property type="entry name" value="UmuC"/>
</dbReference>
<accession>A0A7Y0AZA1</accession>
<dbReference type="EMBL" id="JABBGK010000005">
    <property type="protein sequence ID" value="NML76256.1"/>
    <property type="molecule type" value="Genomic_DNA"/>
</dbReference>
<feature type="domain" description="UmuC" evidence="11">
    <location>
        <begin position="4"/>
        <end position="188"/>
    </location>
</feature>
<evidence type="ECO:0000256" key="1">
    <source>
        <dbReference type="ARBA" id="ARBA00001946"/>
    </source>
</evidence>